<evidence type="ECO:0000313" key="2">
    <source>
        <dbReference type="Proteomes" id="UP001261871"/>
    </source>
</evidence>
<dbReference type="Proteomes" id="UP001261871">
    <property type="component" value="Unassembled WGS sequence"/>
</dbReference>
<proteinExistence type="predicted"/>
<dbReference type="RefSeq" id="WP_310005584.1">
    <property type="nucleotide sequence ID" value="NZ_JAVDTX010000003.1"/>
</dbReference>
<reference evidence="1 2" key="1">
    <citation type="submission" date="2023-07" db="EMBL/GenBank/DDBJ databases">
        <title>Sorghum-associated microbial communities from plants grown in Nebraska, USA.</title>
        <authorList>
            <person name="Schachtman D."/>
        </authorList>
    </citation>
    <scope>NUCLEOTIDE SEQUENCE [LARGE SCALE GENOMIC DNA]</scope>
    <source>
        <strain evidence="1 2">BE124</strain>
    </source>
</reference>
<gene>
    <name evidence="1" type="ORF">J2W95_001530</name>
</gene>
<protein>
    <submittedName>
        <fullName evidence="1">Uncharacterized protein</fullName>
    </submittedName>
</protein>
<dbReference type="EMBL" id="JAVDTX010000003">
    <property type="protein sequence ID" value="MDR6844831.1"/>
    <property type="molecule type" value="Genomic_DNA"/>
</dbReference>
<name>A0ABU1S1C9_9FLAO</name>
<organism evidence="1 2">
    <name type="scientific">Flavobacterium granuli</name>
    <dbReference type="NCBI Taxonomy" id="280093"/>
    <lineage>
        <taxon>Bacteria</taxon>
        <taxon>Pseudomonadati</taxon>
        <taxon>Bacteroidota</taxon>
        <taxon>Flavobacteriia</taxon>
        <taxon>Flavobacteriales</taxon>
        <taxon>Flavobacteriaceae</taxon>
        <taxon>Flavobacterium</taxon>
    </lineage>
</organism>
<keyword evidence="2" id="KW-1185">Reference proteome</keyword>
<comment type="caution">
    <text evidence="1">The sequence shown here is derived from an EMBL/GenBank/DDBJ whole genome shotgun (WGS) entry which is preliminary data.</text>
</comment>
<sequence length="108" mass="12239">MKTAALNTEKNEKFAFLPEMVLEHLNDAKPTKTTVVENSNVPEVKKITITADPEIPNLDSIPIPEIVSKKEAIKPIETVEHLSLSLEKIKSETDENLIKRFINKIKNY</sequence>
<evidence type="ECO:0000313" key="1">
    <source>
        <dbReference type="EMBL" id="MDR6844831.1"/>
    </source>
</evidence>
<accession>A0ABU1S1C9</accession>